<gene>
    <name evidence="1" type="ORF">SDC9_37781</name>
</gene>
<organism evidence="1">
    <name type="scientific">bioreactor metagenome</name>
    <dbReference type="NCBI Taxonomy" id="1076179"/>
    <lineage>
        <taxon>unclassified sequences</taxon>
        <taxon>metagenomes</taxon>
        <taxon>ecological metagenomes</taxon>
    </lineage>
</organism>
<accession>A0A644VKC7</accession>
<evidence type="ECO:0000313" key="1">
    <source>
        <dbReference type="EMBL" id="MPL91705.1"/>
    </source>
</evidence>
<sequence length="85" mass="10329">MQEELGGHKYSVESYWEHMVHDYSGLNFFEIQNLDYIDYLTLRRDAFITKMNQSEKGQEYLDNAYRLEETKPNREKLRKNFGKEV</sequence>
<dbReference type="AlphaFoldDB" id="A0A644VKC7"/>
<name>A0A644VKC7_9ZZZZ</name>
<dbReference type="EMBL" id="VSSQ01000336">
    <property type="protein sequence ID" value="MPL91705.1"/>
    <property type="molecule type" value="Genomic_DNA"/>
</dbReference>
<protein>
    <submittedName>
        <fullName evidence="1">Uncharacterized protein</fullName>
    </submittedName>
</protein>
<reference evidence="1" key="1">
    <citation type="submission" date="2019-08" db="EMBL/GenBank/DDBJ databases">
        <authorList>
            <person name="Kucharzyk K."/>
            <person name="Murdoch R.W."/>
            <person name="Higgins S."/>
            <person name="Loffler F."/>
        </authorList>
    </citation>
    <scope>NUCLEOTIDE SEQUENCE</scope>
</reference>
<proteinExistence type="predicted"/>
<comment type="caution">
    <text evidence="1">The sequence shown here is derived from an EMBL/GenBank/DDBJ whole genome shotgun (WGS) entry which is preliminary data.</text>
</comment>